<dbReference type="AlphaFoldDB" id="A0A125Q9S0"/>
<gene>
    <name evidence="1" type="ORF">AS156_36260</name>
</gene>
<organism evidence="1 2">
    <name type="scientific">Bradyrhizobium macuxiense</name>
    <dbReference type="NCBI Taxonomy" id="1755647"/>
    <lineage>
        <taxon>Bacteria</taxon>
        <taxon>Pseudomonadati</taxon>
        <taxon>Pseudomonadota</taxon>
        <taxon>Alphaproteobacteria</taxon>
        <taxon>Hyphomicrobiales</taxon>
        <taxon>Nitrobacteraceae</taxon>
        <taxon>Bradyrhizobium</taxon>
    </lineage>
</organism>
<proteinExistence type="predicted"/>
<protein>
    <submittedName>
        <fullName evidence="1">Uncharacterized protein</fullName>
    </submittedName>
</protein>
<accession>A0A125Q9S0</accession>
<evidence type="ECO:0000313" key="1">
    <source>
        <dbReference type="EMBL" id="KWV58250.1"/>
    </source>
</evidence>
<name>A0A125Q9S0_9BRAD</name>
<dbReference type="EMBL" id="LNCU01000039">
    <property type="protein sequence ID" value="KWV58250.1"/>
    <property type="molecule type" value="Genomic_DNA"/>
</dbReference>
<evidence type="ECO:0000313" key="2">
    <source>
        <dbReference type="Proteomes" id="UP000057737"/>
    </source>
</evidence>
<keyword evidence="2" id="KW-1185">Reference proteome</keyword>
<sequence length="115" mass="12397">MFALIELLACLTYDVAHLVACLPGPIGFRDCLFNVLFEQLIVIVQRGHPCLQTDKSAESDGFSDHGIVQGSFKPKTLLPPGAVIFGGGLHDSGSVLKGQLSRPENILLTMMSQFP</sequence>
<comment type="caution">
    <text evidence="1">The sequence shown here is derived from an EMBL/GenBank/DDBJ whole genome shotgun (WGS) entry which is preliminary data.</text>
</comment>
<reference evidence="1 2" key="1">
    <citation type="submission" date="2015-11" db="EMBL/GenBank/DDBJ databases">
        <title>Draft Genome Sequence of the Strain BR 10303 (Bradyrhizobium sp.) isolated from nodules of Centrolobium paraense.</title>
        <authorList>
            <person name="Zelli J.E."/>
            <person name="Simoes-Araujo J.L."/>
            <person name="Barauna A.C."/>
            <person name="Silva K."/>
        </authorList>
    </citation>
    <scope>NUCLEOTIDE SEQUENCE [LARGE SCALE GENOMIC DNA]</scope>
    <source>
        <strain evidence="1 2">BR 10303</strain>
    </source>
</reference>
<dbReference type="Proteomes" id="UP000057737">
    <property type="component" value="Unassembled WGS sequence"/>
</dbReference>